<gene>
    <name evidence="3" type="ORF">ACIOUF_17525</name>
</gene>
<name>A0ABW8DNP9_9PSED</name>
<evidence type="ECO:0000259" key="1">
    <source>
        <dbReference type="Pfam" id="PF03354"/>
    </source>
</evidence>
<proteinExistence type="predicted"/>
<dbReference type="InterPro" id="IPR027417">
    <property type="entry name" value="P-loop_NTPase"/>
</dbReference>
<evidence type="ECO:0000259" key="2">
    <source>
        <dbReference type="Pfam" id="PF20441"/>
    </source>
</evidence>
<dbReference type="Pfam" id="PF03354">
    <property type="entry name" value="TerL_ATPase"/>
    <property type="match status" value="1"/>
</dbReference>
<evidence type="ECO:0000313" key="4">
    <source>
        <dbReference type="Proteomes" id="UP001617296"/>
    </source>
</evidence>
<dbReference type="EMBL" id="JBIUVY010000030">
    <property type="protein sequence ID" value="MFJ2288132.1"/>
    <property type="molecule type" value="Genomic_DNA"/>
</dbReference>
<dbReference type="PANTHER" id="PTHR41287">
    <property type="match status" value="1"/>
</dbReference>
<organism evidence="3 4">
    <name type="scientific">Pseudomonas iridis</name>
    <dbReference type="NCBI Taxonomy" id="2710587"/>
    <lineage>
        <taxon>Bacteria</taxon>
        <taxon>Pseudomonadati</taxon>
        <taxon>Pseudomonadota</taxon>
        <taxon>Gammaproteobacteria</taxon>
        <taxon>Pseudomonadales</taxon>
        <taxon>Pseudomonadaceae</taxon>
        <taxon>Pseudomonas</taxon>
    </lineage>
</organism>
<dbReference type="InterPro" id="IPR046462">
    <property type="entry name" value="TerL_nuclease"/>
</dbReference>
<dbReference type="Pfam" id="PF20441">
    <property type="entry name" value="TerL_nuclease"/>
    <property type="match status" value="1"/>
</dbReference>
<sequence>MEWTTACPDWEKRILASESLVPVAPLFPTERTEAMEVFKQLRVADMAGKPTMGEVSRDWIIDFVGSVFGSYDPEQGRRLITEFFLLISKKNTKSTTAAGIMLTALIRNWRHSAEFLILAPTIEIANNSFFPARDMVNSDDELSELLQVQDHTRTITHRLTGATLKVVAADSDTVGGKKATGVLIDELWLFGKRPNAENMLREACGGLASRPEGFTIFLSTQSDEPPAGVFRQKLNYARGVRDGRINDKRFLPVIYEFPEEMIKANKHRDPANFFVTNPNMGASVDTEFLLREFQKANEDGEESMRGFLAKHLNVEIGLALRSDRWAGAEFWEAQARPAGVSFEYLLDRSEVIDVGIDGGGLDDLLGFAAIGRDRETREWLLWTHAWAHPSVLIRRKSEAARFHDFARDGHLTLVKAIGDDVTEVAELVARIEMAGLLDKVGVDPAGVGAILDALVAAEVPEEKVIGISQGWKLGGAIKTTERRLAEGGLVHGGQPLMNWCCGNARVEPRGNSILITKQASGFAKIDPLMATFNAVSLISLNPQAQGGLDNYLSDGFFGLIGSNS</sequence>
<comment type="caution">
    <text evidence="3">The sequence shown here is derived from an EMBL/GenBank/DDBJ whole genome shotgun (WGS) entry which is preliminary data.</text>
</comment>
<feature type="domain" description="Terminase large subunit-like endonuclease" evidence="2">
    <location>
        <begin position="256"/>
        <end position="536"/>
    </location>
</feature>
<evidence type="ECO:0000313" key="3">
    <source>
        <dbReference type="EMBL" id="MFJ2288132.1"/>
    </source>
</evidence>
<dbReference type="PANTHER" id="PTHR41287:SF1">
    <property type="entry name" value="PROTEIN YMFN"/>
    <property type="match status" value="1"/>
</dbReference>
<dbReference type="InterPro" id="IPR046461">
    <property type="entry name" value="TerL_ATPase"/>
</dbReference>
<keyword evidence="4" id="KW-1185">Reference proteome</keyword>
<dbReference type="Proteomes" id="UP001617296">
    <property type="component" value="Unassembled WGS sequence"/>
</dbReference>
<dbReference type="InterPro" id="IPR005021">
    <property type="entry name" value="Terminase_largesu-like"/>
</dbReference>
<accession>A0ABW8DNP9</accession>
<protein>
    <submittedName>
        <fullName evidence="3">Terminase large subunit</fullName>
    </submittedName>
</protein>
<reference evidence="3 4" key="1">
    <citation type="submission" date="2024-10" db="EMBL/GenBank/DDBJ databases">
        <title>The Natural Products Discovery Center: Release of the First 8490 Sequenced Strains for Exploring Actinobacteria Biosynthetic Diversity.</title>
        <authorList>
            <person name="Kalkreuter E."/>
            <person name="Kautsar S.A."/>
            <person name="Yang D."/>
            <person name="Bader C.D."/>
            <person name="Teijaro C.N."/>
            <person name="Fluegel L."/>
            <person name="Davis C.M."/>
            <person name="Simpson J.R."/>
            <person name="Lauterbach L."/>
            <person name="Steele A.D."/>
            <person name="Gui C."/>
            <person name="Meng S."/>
            <person name="Li G."/>
            <person name="Viehrig K."/>
            <person name="Ye F."/>
            <person name="Su P."/>
            <person name="Kiefer A.F."/>
            <person name="Nichols A."/>
            <person name="Cepeda A.J."/>
            <person name="Yan W."/>
            <person name="Fan B."/>
            <person name="Jiang Y."/>
            <person name="Adhikari A."/>
            <person name="Zheng C.-J."/>
            <person name="Schuster L."/>
            <person name="Cowan T.M."/>
            <person name="Smanski M.J."/>
            <person name="Chevrette M.G."/>
            <person name="De Carvalho L.P.S."/>
            <person name="Shen B."/>
        </authorList>
    </citation>
    <scope>NUCLEOTIDE SEQUENCE [LARGE SCALE GENOMIC DNA]</scope>
    <source>
        <strain evidence="3 4">NPDC087689</strain>
    </source>
</reference>
<dbReference type="Gene3D" id="3.40.50.300">
    <property type="entry name" value="P-loop containing nucleotide triphosphate hydrolases"/>
    <property type="match status" value="1"/>
</dbReference>
<feature type="domain" description="Terminase large subunit-like ATPase" evidence="1">
    <location>
        <begin position="63"/>
        <end position="237"/>
    </location>
</feature>
<dbReference type="RefSeq" id="WP_401232052.1">
    <property type="nucleotide sequence ID" value="NZ_JBIUVY010000030.1"/>
</dbReference>